<sequence length="608" mass="61580">MTPVYALGSPVLTISTTSYEERHGTLTYLSAPTPTCRYTAVATSTDCGQCTLTGGTVQLFYWPPTTRPPATANGTSRPRSLAPTTSVLSGTTLYSPSVYISFETVYASNDCFQVGSRHTSTVLALNRWDVSTQVHIGGMVGQYGANSYSALRYADLTGLPPASEYELQPSCFMVGCPTIYPSSWNPTLVVPSQLRSMDPAWQSCAIGLEGLYDPPLALTPQTVLASVTTSAPVAYSTSGAVPESTPVVGGAAATSRSVSTTSGSYTFDVQDPAAATTAGGVVQSDATESSLYKSLPTAASNRPPSVFNIDPSASINALSVLASAATPTASASLHDTRLSPASSVASVIASGTEPPYPSSDPAKASSTAFGPEQAAAGVTAFAQSTETSALPSENESFVAVNSLGTQSREGPPVASSGAASQTASVAFATTSLGAVQDPEDTGAVQSQSGAQPESTAGATFANPNGDSGSCMAGSSTAPSQTSDVVASVISEITAIGGQTASSARANISELRDLSLSNSNIAMSNITGLSRQVTALGGNTTTTLPLVVDASTSLQLPALAKPTGTLGSQSHTPGDTAPSVSLPSMAYQGVKVQLAGVLAVFVAVVWVEY</sequence>
<evidence type="ECO:0000313" key="2">
    <source>
        <dbReference type="EMBL" id="TKA82878.1"/>
    </source>
</evidence>
<reference evidence="2 3" key="1">
    <citation type="submission" date="2017-03" db="EMBL/GenBank/DDBJ databases">
        <title>Genomes of endolithic fungi from Antarctica.</title>
        <authorList>
            <person name="Coleine C."/>
            <person name="Masonjones S."/>
            <person name="Stajich J.E."/>
        </authorList>
    </citation>
    <scope>NUCLEOTIDE SEQUENCE [LARGE SCALE GENOMIC DNA]</scope>
    <source>
        <strain evidence="2 3">CCFEE 5184</strain>
    </source>
</reference>
<dbReference type="Proteomes" id="UP000309340">
    <property type="component" value="Unassembled WGS sequence"/>
</dbReference>
<dbReference type="AlphaFoldDB" id="A0A4U0Y369"/>
<proteinExistence type="predicted"/>
<comment type="caution">
    <text evidence="2">The sequence shown here is derived from an EMBL/GenBank/DDBJ whole genome shotgun (WGS) entry which is preliminary data.</text>
</comment>
<dbReference type="EMBL" id="NAJQ01000023">
    <property type="protein sequence ID" value="TKA82878.1"/>
    <property type="molecule type" value="Genomic_DNA"/>
</dbReference>
<organism evidence="2 3">
    <name type="scientific">Friedmanniomyces simplex</name>
    <dbReference type="NCBI Taxonomy" id="329884"/>
    <lineage>
        <taxon>Eukaryota</taxon>
        <taxon>Fungi</taxon>
        <taxon>Dikarya</taxon>
        <taxon>Ascomycota</taxon>
        <taxon>Pezizomycotina</taxon>
        <taxon>Dothideomycetes</taxon>
        <taxon>Dothideomycetidae</taxon>
        <taxon>Mycosphaerellales</taxon>
        <taxon>Teratosphaeriaceae</taxon>
        <taxon>Friedmanniomyces</taxon>
    </lineage>
</organism>
<dbReference type="OrthoDB" id="3944128at2759"/>
<evidence type="ECO:0000313" key="3">
    <source>
        <dbReference type="Proteomes" id="UP000309340"/>
    </source>
</evidence>
<evidence type="ECO:0000256" key="1">
    <source>
        <dbReference type="SAM" id="MobiDB-lite"/>
    </source>
</evidence>
<gene>
    <name evidence="2" type="ORF">B0A55_00954</name>
</gene>
<feature type="compositionally biased region" description="Polar residues" evidence="1">
    <location>
        <begin position="443"/>
        <end position="477"/>
    </location>
</feature>
<feature type="region of interest" description="Disordered" evidence="1">
    <location>
        <begin position="349"/>
        <end position="371"/>
    </location>
</feature>
<keyword evidence="3" id="KW-1185">Reference proteome</keyword>
<name>A0A4U0Y369_9PEZI</name>
<feature type="region of interest" description="Disordered" evidence="1">
    <location>
        <begin position="436"/>
        <end position="477"/>
    </location>
</feature>
<accession>A0A4U0Y369</accession>
<protein>
    <submittedName>
        <fullName evidence="2">Uncharacterized protein</fullName>
    </submittedName>
</protein>